<dbReference type="PANTHER" id="PTHR11439:SF467">
    <property type="entry name" value="INTEGRASE CATALYTIC DOMAIN-CONTAINING PROTEIN"/>
    <property type="match status" value="1"/>
</dbReference>
<sequence length="778" mass="85844">MPVGSTSWYPDSGASNNVCHDASTLRDSSPYSGKSALLMGDGSPTTISSIGNLIFPTMTREILLTGYIRDGLYHFSILDSSVQTVVAPYAAHIGLQNSITSNKFCMDTGDWGGEYRTFASGLANQGIVHRLSCPHTSEQNSMAKRKHMHIVEMGVTILAQTNLFVDFCAYAFCCAVHLINRFPTVVLIGQNPYRALHGQDPTSQYKGYQCLLLDGKVIISRHVVFDEHQFLSPSSTTPGSVSTSGFMTTFVPLVKTVSFRPVKPSSDLPSSSCSPADVGSDREPQSFSSLPGADTDTLGSVLPTSNVQSFPPVQDSSLPLTDTHSMVTRSKAGIFKPKALTIEIIEPNTIEEAFSTTEWRTTAQAEFDALINNSTWDLVSLPPNRKAIGCKWLFKVKKNPDGTIARRKAQLVTKGCSQIPGYDFKETFSLVIKPTTIQVILSVSISKGWQLHQVDVNNAFLNGDLADEKALYGLRQAPHDIIITESVPNCINKFVQQLNDKFSLKDMGDLHYFLWIEVTRSSTGCLHLFQKKYIRELLERSFMSSTKSVHTPMVSSSTLSKDDEDQLTDPTEYRSLASALQYIVLTRTDIAYTMNRICQFMHAPTSSVVSHSTAEAEYRSLVAATSDVTWFVSLLKELQLQSVYQPTIWYDNSSVIVIAANPVLHSKFKHVELDLFFIREKVTDGSLHVGEVLACDQVADILTKPLSVSLFTRDPIGDARRGCFSVIKKMKSCSDDGQRKGEEMVGVISDRIELGGGIKSLERGSRRCMKEMGERKGT</sequence>
<keyword evidence="4" id="KW-1185">Reference proteome</keyword>
<dbReference type="CDD" id="cd09272">
    <property type="entry name" value="RNase_HI_RT_Ty1"/>
    <property type="match status" value="1"/>
</dbReference>
<dbReference type="SUPFAM" id="SSF56672">
    <property type="entry name" value="DNA/RNA polymerases"/>
    <property type="match status" value="1"/>
</dbReference>
<dbReference type="InterPro" id="IPR001584">
    <property type="entry name" value="Integrase_cat-core"/>
</dbReference>
<dbReference type="GO" id="GO:0003676">
    <property type="term" value="F:nucleic acid binding"/>
    <property type="evidence" value="ECO:0007669"/>
    <property type="project" value="InterPro"/>
</dbReference>
<feature type="compositionally biased region" description="Low complexity" evidence="1">
    <location>
        <begin position="262"/>
        <end position="275"/>
    </location>
</feature>
<reference evidence="3 4" key="1">
    <citation type="journal article" date="2021" name="bioRxiv">
        <title>The Gossypium anomalum genome as a resource for cotton improvement and evolutionary analysis of hybrid incompatibility.</title>
        <authorList>
            <person name="Grover C.E."/>
            <person name="Yuan D."/>
            <person name="Arick M.A."/>
            <person name="Miller E.R."/>
            <person name="Hu G."/>
            <person name="Peterson D.G."/>
            <person name="Wendel J.F."/>
            <person name="Udall J.A."/>
        </authorList>
    </citation>
    <scope>NUCLEOTIDE SEQUENCE [LARGE SCALE GENOMIC DNA]</scope>
    <source>
        <strain evidence="3">JFW-Udall</strain>
        <tissue evidence="3">Leaf</tissue>
    </source>
</reference>
<feature type="region of interest" description="Disordered" evidence="1">
    <location>
        <begin position="262"/>
        <end position="295"/>
    </location>
</feature>
<dbReference type="GO" id="GO:0015074">
    <property type="term" value="P:DNA integration"/>
    <property type="evidence" value="ECO:0007669"/>
    <property type="project" value="InterPro"/>
</dbReference>
<evidence type="ECO:0000313" key="3">
    <source>
        <dbReference type="EMBL" id="KAG8496673.1"/>
    </source>
</evidence>
<gene>
    <name evidence="3" type="ORF">CXB51_007951</name>
</gene>
<comment type="caution">
    <text evidence="3">The sequence shown here is derived from an EMBL/GenBank/DDBJ whole genome shotgun (WGS) entry which is preliminary data.</text>
</comment>
<dbReference type="EMBL" id="JAHUZN010000004">
    <property type="protein sequence ID" value="KAG8496673.1"/>
    <property type="molecule type" value="Genomic_DNA"/>
</dbReference>
<feature type="domain" description="Integrase catalytic" evidence="2">
    <location>
        <begin position="26"/>
        <end position="200"/>
    </location>
</feature>
<name>A0A8J6DA31_9ROSI</name>
<dbReference type="PANTHER" id="PTHR11439">
    <property type="entry name" value="GAG-POL-RELATED RETROTRANSPOSON"/>
    <property type="match status" value="1"/>
</dbReference>
<evidence type="ECO:0000256" key="1">
    <source>
        <dbReference type="SAM" id="MobiDB-lite"/>
    </source>
</evidence>
<dbReference type="PROSITE" id="PS50994">
    <property type="entry name" value="INTEGRASE"/>
    <property type="match status" value="1"/>
</dbReference>
<dbReference type="InterPro" id="IPR036397">
    <property type="entry name" value="RNaseH_sf"/>
</dbReference>
<proteinExistence type="predicted"/>
<evidence type="ECO:0000313" key="4">
    <source>
        <dbReference type="Proteomes" id="UP000701853"/>
    </source>
</evidence>
<dbReference type="AlphaFoldDB" id="A0A8J6DA31"/>
<dbReference type="SUPFAM" id="SSF53098">
    <property type="entry name" value="Ribonuclease H-like"/>
    <property type="match status" value="1"/>
</dbReference>
<protein>
    <recommendedName>
        <fullName evidence="2">Integrase catalytic domain-containing protein</fullName>
    </recommendedName>
</protein>
<dbReference type="InterPro" id="IPR043502">
    <property type="entry name" value="DNA/RNA_pol_sf"/>
</dbReference>
<dbReference type="Pfam" id="PF25597">
    <property type="entry name" value="SH3_retrovirus"/>
    <property type="match status" value="1"/>
</dbReference>
<dbReference type="Gene3D" id="3.30.420.10">
    <property type="entry name" value="Ribonuclease H-like superfamily/Ribonuclease H"/>
    <property type="match status" value="1"/>
</dbReference>
<dbReference type="Pfam" id="PF07727">
    <property type="entry name" value="RVT_2"/>
    <property type="match status" value="2"/>
</dbReference>
<dbReference type="InterPro" id="IPR057670">
    <property type="entry name" value="SH3_retrovirus"/>
</dbReference>
<organism evidence="3 4">
    <name type="scientific">Gossypium anomalum</name>
    <dbReference type="NCBI Taxonomy" id="47600"/>
    <lineage>
        <taxon>Eukaryota</taxon>
        <taxon>Viridiplantae</taxon>
        <taxon>Streptophyta</taxon>
        <taxon>Embryophyta</taxon>
        <taxon>Tracheophyta</taxon>
        <taxon>Spermatophyta</taxon>
        <taxon>Magnoliopsida</taxon>
        <taxon>eudicotyledons</taxon>
        <taxon>Gunneridae</taxon>
        <taxon>Pentapetalae</taxon>
        <taxon>rosids</taxon>
        <taxon>malvids</taxon>
        <taxon>Malvales</taxon>
        <taxon>Malvaceae</taxon>
        <taxon>Malvoideae</taxon>
        <taxon>Gossypium</taxon>
    </lineage>
</organism>
<dbReference type="OrthoDB" id="1749397at2759"/>
<accession>A0A8J6DA31</accession>
<evidence type="ECO:0000259" key="2">
    <source>
        <dbReference type="PROSITE" id="PS50994"/>
    </source>
</evidence>
<dbReference type="InterPro" id="IPR013103">
    <property type="entry name" value="RVT_2"/>
</dbReference>
<dbReference type="InterPro" id="IPR012337">
    <property type="entry name" value="RNaseH-like_sf"/>
</dbReference>
<dbReference type="Proteomes" id="UP000701853">
    <property type="component" value="Chromosome 4"/>
</dbReference>